<dbReference type="Proteomes" id="UP000259389">
    <property type="component" value="Segment"/>
</dbReference>
<proteinExistence type="predicted"/>
<dbReference type="EMBL" id="MF001362">
    <property type="protein sequence ID" value="ASZ77717.1"/>
    <property type="molecule type" value="Genomic_DNA"/>
</dbReference>
<evidence type="ECO:0000313" key="2">
    <source>
        <dbReference type="Proteomes" id="UP000259389"/>
    </source>
</evidence>
<keyword evidence="2" id="KW-1185">Reference proteome</keyword>
<sequence>MVGKASQALWVQLPLTQPQMEWVHHRKSNYECDFLKMKKVCMPTS</sequence>
<evidence type="ECO:0000313" key="1">
    <source>
        <dbReference type="EMBL" id="ASZ77717.1"/>
    </source>
</evidence>
<dbReference type="RefSeq" id="YP_009877778.1">
    <property type="nucleotide sequence ID" value="NC_049396.1"/>
</dbReference>
<protein>
    <submittedName>
        <fullName evidence="1">Uncharacterized protein</fullName>
    </submittedName>
</protein>
<dbReference type="KEGG" id="vg:55806807"/>
<reference evidence="1 2" key="1">
    <citation type="submission" date="2017-04" db="EMBL/GenBank/DDBJ databases">
        <title>Complete Genome Sequence of Lytic Bacteriophage SP1 Infecting Salmonella Pullorum Isolates.</title>
        <authorList>
            <person name="Kim D."/>
            <person name="Kim Y.J."/>
            <person name="Han B.K."/>
            <person name="Kim H."/>
        </authorList>
    </citation>
    <scope>NUCLEOTIDE SEQUENCE [LARGE SCALE GENOMIC DNA]</scope>
</reference>
<name>A0A249Y0H7_9CAUD</name>
<dbReference type="GeneID" id="55806807"/>
<accession>A0A249Y0H7</accession>
<organism evidence="1 2">
    <name type="scientific">Salmonella phage SP1</name>
    <dbReference type="NCBI Taxonomy" id="2025818"/>
    <lineage>
        <taxon>Viruses</taxon>
        <taxon>Duplodnaviria</taxon>
        <taxon>Heunggongvirae</taxon>
        <taxon>Uroviricota</taxon>
        <taxon>Caudoviricetes</taxon>
        <taxon>Pantevenvirales</taxon>
        <taxon>Ackermannviridae</taxon>
        <taxon>Cvivirinae</taxon>
        <taxon>Kuttervirus</taxon>
        <taxon>Kuttervirus SP1</taxon>
    </lineage>
</organism>